<feature type="region of interest" description="Disordered" evidence="1">
    <location>
        <begin position="200"/>
        <end position="224"/>
    </location>
</feature>
<gene>
    <name evidence="2" type="ORF">QBC32DRAFT_315569</name>
</gene>
<reference evidence="2" key="2">
    <citation type="submission" date="2023-06" db="EMBL/GenBank/DDBJ databases">
        <authorList>
            <consortium name="Lawrence Berkeley National Laboratory"/>
            <person name="Mondo S.J."/>
            <person name="Hensen N."/>
            <person name="Bonometti L."/>
            <person name="Westerberg I."/>
            <person name="Brannstrom I.O."/>
            <person name="Guillou S."/>
            <person name="Cros-Aarteil S."/>
            <person name="Calhoun S."/>
            <person name="Haridas S."/>
            <person name="Kuo A."/>
            <person name="Pangilinan J."/>
            <person name="Riley R."/>
            <person name="Labutti K."/>
            <person name="Andreopoulos B."/>
            <person name="Lipzen A."/>
            <person name="Chen C."/>
            <person name="Yanf M."/>
            <person name="Daum C."/>
            <person name="Ng V."/>
            <person name="Clum A."/>
            <person name="Steindorff A."/>
            <person name="Ohm R."/>
            <person name="Martin F."/>
            <person name="Silar P."/>
            <person name="Natvig D."/>
            <person name="Lalanne C."/>
            <person name="Gautier V."/>
            <person name="Ament-Velasquez S.L."/>
            <person name="Kruys A."/>
            <person name="Hutchinson M.I."/>
            <person name="Powell A.J."/>
            <person name="Barry K."/>
            <person name="Miller A.N."/>
            <person name="Grigoriev I.V."/>
            <person name="Debuchy R."/>
            <person name="Gladieux P."/>
            <person name="Thoren M.H."/>
            <person name="Johannesson H."/>
        </authorList>
    </citation>
    <scope>NUCLEOTIDE SEQUENCE</scope>
    <source>
        <strain evidence="2">CBS 626.80</strain>
    </source>
</reference>
<accession>A0AAN6SF69</accession>
<sequence>MSDNQQEQPLSASSGTQGTISSHSTKKNEEKRGKKDKEQKYPAQTLDLLLGRYIYSLTEKDHQAWSSFFETLLHDPRWISQTGYNLHSGPQPFDHQRQHYVVSLDGEGTFSQKEAEEKFTAAVDILKTLGFKGAYTLPGTYHISMIWGHPSLENILENFPTLYWTVPWCLMYVPSYQIQERVFLYPDEEWLEHIHWEKDAEEGEEKVEGDTVDAEREETMGRDL</sequence>
<evidence type="ECO:0000313" key="3">
    <source>
        <dbReference type="Proteomes" id="UP001303222"/>
    </source>
</evidence>
<keyword evidence="3" id="KW-1185">Reference proteome</keyword>
<name>A0AAN6SF69_9PEZI</name>
<feature type="compositionally biased region" description="Basic and acidic residues" evidence="1">
    <location>
        <begin position="206"/>
        <end position="224"/>
    </location>
</feature>
<proteinExistence type="predicted"/>
<protein>
    <submittedName>
        <fullName evidence="2">Uncharacterized protein</fullName>
    </submittedName>
</protein>
<feature type="compositionally biased region" description="Basic and acidic residues" evidence="1">
    <location>
        <begin position="26"/>
        <end position="40"/>
    </location>
</feature>
<dbReference type="AlphaFoldDB" id="A0AAN6SF69"/>
<dbReference type="Proteomes" id="UP001303222">
    <property type="component" value="Unassembled WGS sequence"/>
</dbReference>
<evidence type="ECO:0000256" key="1">
    <source>
        <dbReference type="SAM" id="MobiDB-lite"/>
    </source>
</evidence>
<feature type="region of interest" description="Disordered" evidence="1">
    <location>
        <begin position="1"/>
        <end position="40"/>
    </location>
</feature>
<feature type="compositionally biased region" description="Polar residues" evidence="1">
    <location>
        <begin position="1"/>
        <end position="23"/>
    </location>
</feature>
<reference evidence="2" key="1">
    <citation type="journal article" date="2023" name="Mol. Phylogenet. Evol.">
        <title>Genome-scale phylogeny and comparative genomics of the fungal order Sordariales.</title>
        <authorList>
            <person name="Hensen N."/>
            <person name="Bonometti L."/>
            <person name="Westerberg I."/>
            <person name="Brannstrom I.O."/>
            <person name="Guillou S."/>
            <person name="Cros-Aarteil S."/>
            <person name="Calhoun S."/>
            <person name="Haridas S."/>
            <person name="Kuo A."/>
            <person name="Mondo S."/>
            <person name="Pangilinan J."/>
            <person name="Riley R."/>
            <person name="LaButti K."/>
            <person name="Andreopoulos B."/>
            <person name="Lipzen A."/>
            <person name="Chen C."/>
            <person name="Yan M."/>
            <person name="Daum C."/>
            <person name="Ng V."/>
            <person name="Clum A."/>
            <person name="Steindorff A."/>
            <person name="Ohm R.A."/>
            <person name="Martin F."/>
            <person name="Silar P."/>
            <person name="Natvig D.O."/>
            <person name="Lalanne C."/>
            <person name="Gautier V."/>
            <person name="Ament-Velasquez S.L."/>
            <person name="Kruys A."/>
            <person name="Hutchinson M.I."/>
            <person name="Powell A.J."/>
            <person name="Barry K."/>
            <person name="Miller A.N."/>
            <person name="Grigoriev I.V."/>
            <person name="Debuchy R."/>
            <person name="Gladieux P."/>
            <person name="Hiltunen Thoren M."/>
            <person name="Johannesson H."/>
        </authorList>
    </citation>
    <scope>NUCLEOTIDE SEQUENCE</scope>
    <source>
        <strain evidence="2">CBS 626.80</strain>
    </source>
</reference>
<comment type="caution">
    <text evidence="2">The sequence shown here is derived from an EMBL/GenBank/DDBJ whole genome shotgun (WGS) entry which is preliminary data.</text>
</comment>
<dbReference type="EMBL" id="MU859167">
    <property type="protein sequence ID" value="KAK3950766.1"/>
    <property type="molecule type" value="Genomic_DNA"/>
</dbReference>
<organism evidence="2 3">
    <name type="scientific">Pseudoneurospora amorphoporcata</name>
    <dbReference type="NCBI Taxonomy" id="241081"/>
    <lineage>
        <taxon>Eukaryota</taxon>
        <taxon>Fungi</taxon>
        <taxon>Dikarya</taxon>
        <taxon>Ascomycota</taxon>
        <taxon>Pezizomycotina</taxon>
        <taxon>Sordariomycetes</taxon>
        <taxon>Sordariomycetidae</taxon>
        <taxon>Sordariales</taxon>
        <taxon>Sordariaceae</taxon>
        <taxon>Pseudoneurospora</taxon>
    </lineage>
</organism>
<evidence type="ECO:0000313" key="2">
    <source>
        <dbReference type="EMBL" id="KAK3950766.1"/>
    </source>
</evidence>